<keyword evidence="4" id="KW-1185">Reference proteome</keyword>
<evidence type="ECO:0000313" key="4">
    <source>
        <dbReference type="Proteomes" id="UP000398389"/>
    </source>
</evidence>
<dbReference type="Pfam" id="PF00012">
    <property type="entry name" value="HSP70"/>
    <property type="match status" value="1"/>
</dbReference>
<dbReference type="InterPro" id="IPR043129">
    <property type="entry name" value="ATPase_NBD"/>
</dbReference>
<accession>A0A5E8AXH6</accession>
<dbReference type="InterPro" id="IPR013126">
    <property type="entry name" value="Hsp_70_fam"/>
</dbReference>
<sequence>MNKDQIGNYPDLHVVIYFGIDYWQIGYRNDTGTWIELKNQIGETKTPNCIAYNNDGFVLGTLALIGYDENLSNTVFNLDKLIGQGLSDYQKIFSNNELVEFKESNEILFILKNDLNTIMISPEQLVSEFIKQMFSLARCQLNEHQAKLTIIIPAHFNNCQRCLVKKALEMANLEIESTEMISDLLAFDRGYYDINPTQKLELKNSLIIDFESSSTNIVLLYENEEKLILNDTLISGNTLAELFNHAQQQFFPGDTVKLNPKEFISDAKYNIYEYLEIHSFQVNY</sequence>
<dbReference type="Gene3D" id="3.30.420.40">
    <property type="match status" value="1"/>
</dbReference>
<gene>
    <name evidence="3" type="ORF">SAPINGB_P000089</name>
</gene>
<dbReference type="GO" id="GO:0005524">
    <property type="term" value="F:ATP binding"/>
    <property type="evidence" value="ECO:0007669"/>
    <property type="project" value="UniProtKB-KW"/>
</dbReference>
<keyword evidence="2" id="KW-0067">ATP-binding</keyword>
<dbReference type="PANTHER" id="PTHR45639">
    <property type="entry name" value="HSC70CB, ISOFORM G-RELATED"/>
    <property type="match status" value="1"/>
</dbReference>
<organism evidence="3 4">
    <name type="scientific">Magnusiomyces paraingens</name>
    <dbReference type="NCBI Taxonomy" id="2606893"/>
    <lineage>
        <taxon>Eukaryota</taxon>
        <taxon>Fungi</taxon>
        <taxon>Dikarya</taxon>
        <taxon>Ascomycota</taxon>
        <taxon>Saccharomycotina</taxon>
        <taxon>Dipodascomycetes</taxon>
        <taxon>Dipodascales</taxon>
        <taxon>Dipodascaceae</taxon>
        <taxon>Magnusiomyces</taxon>
    </lineage>
</organism>
<dbReference type="EMBL" id="CABVLU010000001">
    <property type="protein sequence ID" value="VVT43666.1"/>
    <property type="molecule type" value="Genomic_DNA"/>
</dbReference>
<dbReference type="SUPFAM" id="SSF53067">
    <property type="entry name" value="Actin-like ATPase domain"/>
    <property type="match status" value="1"/>
</dbReference>
<proteinExistence type="predicted"/>
<name>A0A5E8AXH6_9ASCO</name>
<dbReference type="AlphaFoldDB" id="A0A5E8AXH6"/>
<dbReference type="RefSeq" id="XP_031850704.1">
    <property type="nucleotide sequence ID" value="XM_031994813.1"/>
</dbReference>
<dbReference type="GO" id="GO:0140662">
    <property type="term" value="F:ATP-dependent protein folding chaperone"/>
    <property type="evidence" value="ECO:0007669"/>
    <property type="project" value="InterPro"/>
</dbReference>
<keyword evidence="1" id="KW-0547">Nucleotide-binding</keyword>
<dbReference type="Proteomes" id="UP000398389">
    <property type="component" value="Unassembled WGS sequence"/>
</dbReference>
<dbReference type="GeneID" id="43578913"/>
<reference evidence="3 4" key="1">
    <citation type="submission" date="2019-09" db="EMBL/GenBank/DDBJ databases">
        <authorList>
            <person name="Brejova B."/>
        </authorList>
    </citation>
    <scope>NUCLEOTIDE SEQUENCE [LARGE SCALE GENOMIC DNA]</scope>
</reference>
<evidence type="ECO:0000256" key="1">
    <source>
        <dbReference type="ARBA" id="ARBA00022741"/>
    </source>
</evidence>
<protein>
    <submittedName>
        <fullName evidence="3">Uncharacterized protein</fullName>
    </submittedName>
</protein>
<evidence type="ECO:0000256" key="2">
    <source>
        <dbReference type="ARBA" id="ARBA00022840"/>
    </source>
</evidence>
<evidence type="ECO:0000313" key="3">
    <source>
        <dbReference type="EMBL" id="VVT43666.1"/>
    </source>
</evidence>